<dbReference type="GO" id="GO:0043165">
    <property type="term" value="P:Gram-negative-bacterium-type cell outer membrane assembly"/>
    <property type="evidence" value="ECO:0007669"/>
    <property type="project" value="InterPro"/>
</dbReference>
<evidence type="ECO:0008006" key="4">
    <source>
        <dbReference type="Google" id="ProtNLM"/>
    </source>
</evidence>
<dbReference type="Gene3D" id="3.30.160.150">
    <property type="entry name" value="Lipoprotein like domain"/>
    <property type="match status" value="1"/>
</dbReference>
<gene>
    <name evidence="2" type="ORF">A4U53_21690</name>
    <name evidence="1" type="ORF">GR204_14995</name>
</gene>
<dbReference type="RefSeq" id="WP_064247593.1">
    <property type="nucleotide sequence ID" value="NZ_JAAXDH010000016.1"/>
</dbReference>
<dbReference type="eggNOG" id="COG5468">
    <property type="taxonomic scope" value="Bacteria"/>
</dbReference>
<evidence type="ECO:0000313" key="3">
    <source>
        <dbReference type="Proteomes" id="UP000471560"/>
    </source>
</evidence>
<protein>
    <recommendedName>
        <fullName evidence="4">LPS-assembly lipoprotein</fullName>
    </recommendedName>
</protein>
<sequence length="173" mass="18358">MSSDIACKLARNAGIAMILASAAFLSACQVRPLYSESSGVTEKLSSVGFSPAGSRVEQQVRNHLIFLASRGAGEPEKPEYQVEMHATSSVADTLLQQSGDTSRAGRVTVTVTYTLSAVADNHVIKAGSRATTALVDFPKQEFAKQRAIRDAQNRAADQVAEFVEADIAAALSR</sequence>
<name>A0A179BSY0_RHILE</name>
<accession>A0A179BSY0</accession>
<dbReference type="EMBL" id="WUEZ01000015">
    <property type="protein sequence ID" value="NEI35279.1"/>
    <property type="molecule type" value="Genomic_DNA"/>
</dbReference>
<evidence type="ECO:0000313" key="2">
    <source>
        <dbReference type="EMBL" id="OAP94485.1"/>
    </source>
</evidence>
<evidence type="ECO:0000313" key="1">
    <source>
        <dbReference type="EMBL" id="NEI35279.1"/>
    </source>
</evidence>
<proteinExistence type="predicted"/>
<dbReference type="Proteomes" id="UP000471560">
    <property type="component" value="Unassembled WGS sequence"/>
</dbReference>
<dbReference type="EMBL" id="LWBS01000198">
    <property type="protein sequence ID" value="OAP94485.1"/>
    <property type="molecule type" value="Genomic_DNA"/>
</dbReference>
<dbReference type="InterPro" id="IPR007485">
    <property type="entry name" value="LPS_assembly_LptE"/>
</dbReference>
<dbReference type="AlphaFoldDB" id="A0A179BSY0"/>
<dbReference type="Pfam" id="PF04390">
    <property type="entry name" value="LptE"/>
    <property type="match status" value="1"/>
</dbReference>
<reference evidence="1 3" key="2">
    <citation type="submission" date="2019-12" db="EMBL/GenBank/DDBJ databases">
        <title>Rhizobium genotypes associated with high levels of biological nitrogen fixation by grain legumes in a temperate-maritime cropping system.</title>
        <authorList>
            <person name="Maluk M."/>
            <person name="Francesc Ferrando Molina F."/>
            <person name="Lopez Del Egido L."/>
            <person name="Lafos M."/>
            <person name="Langarica-Fuentes A."/>
            <person name="Gebre Yohannes G."/>
            <person name="Young M.W."/>
            <person name="Martin P."/>
            <person name="Gantlett R."/>
            <person name="Kenicer G."/>
            <person name="Hawes C."/>
            <person name="Begg G.S."/>
            <person name="Quilliam R.S."/>
            <person name="Squire G.R."/>
            <person name="Poole P.S."/>
            <person name="Young P.W."/>
            <person name="Iannetta P.M."/>
            <person name="James E.K."/>
        </authorList>
    </citation>
    <scope>NUCLEOTIDE SEQUENCE [LARGE SCALE GENOMIC DNA]</scope>
    <source>
        <strain evidence="1 3">JHI1096</strain>
    </source>
</reference>
<dbReference type="GO" id="GO:0019867">
    <property type="term" value="C:outer membrane"/>
    <property type="evidence" value="ECO:0007669"/>
    <property type="project" value="InterPro"/>
</dbReference>
<organism evidence="2">
    <name type="scientific">Rhizobium leguminosarum</name>
    <dbReference type="NCBI Taxonomy" id="384"/>
    <lineage>
        <taxon>Bacteria</taxon>
        <taxon>Pseudomonadati</taxon>
        <taxon>Pseudomonadota</taxon>
        <taxon>Alphaproteobacteria</taxon>
        <taxon>Hyphomicrobiales</taxon>
        <taxon>Rhizobiaceae</taxon>
        <taxon>Rhizobium/Agrobacterium group</taxon>
        <taxon>Rhizobium</taxon>
    </lineage>
</organism>
<reference evidence="2" key="1">
    <citation type="submission" date="2016-04" db="EMBL/GenBank/DDBJ databases">
        <title>Fast-growing isolate from the root nodules of Vavilovia formosa.</title>
        <authorList>
            <person name="Kimeklis A."/>
            <person name="Safronova V."/>
            <person name="Belimov A."/>
            <person name="Andronov E."/>
        </authorList>
    </citation>
    <scope>NUCLEOTIDE SEQUENCE [LARGE SCALE GENOMIC DNA]</scope>
    <source>
        <strain evidence="2">Vaf-46</strain>
    </source>
</reference>
<comment type="caution">
    <text evidence="2">The sequence shown here is derived from an EMBL/GenBank/DDBJ whole genome shotgun (WGS) entry which is preliminary data.</text>
</comment>